<feature type="compositionally biased region" description="Acidic residues" evidence="2">
    <location>
        <begin position="290"/>
        <end position="300"/>
    </location>
</feature>
<dbReference type="EMBL" id="JAPEVG010000726">
    <property type="protein sequence ID" value="KAJ8455922.1"/>
    <property type="molecule type" value="Genomic_DNA"/>
</dbReference>
<feature type="region of interest" description="Disordered" evidence="2">
    <location>
        <begin position="251"/>
        <end position="382"/>
    </location>
</feature>
<name>A0AAD7TG91_9APHY</name>
<gene>
    <name evidence="3" type="ORF">ONZ51_g12295</name>
</gene>
<dbReference type="CDD" id="cd00448">
    <property type="entry name" value="YjgF_YER057c_UK114_family"/>
    <property type="match status" value="1"/>
</dbReference>
<comment type="similarity">
    <text evidence="1">Belongs to the RutC family.</text>
</comment>
<feature type="compositionally biased region" description="Acidic residues" evidence="2">
    <location>
        <begin position="321"/>
        <end position="335"/>
    </location>
</feature>
<feature type="region of interest" description="Disordered" evidence="2">
    <location>
        <begin position="156"/>
        <end position="224"/>
    </location>
</feature>
<feature type="compositionally biased region" description="Acidic residues" evidence="2">
    <location>
        <begin position="258"/>
        <end position="270"/>
    </location>
</feature>
<keyword evidence="4" id="KW-1185">Reference proteome</keyword>
<dbReference type="Pfam" id="PF01042">
    <property type="entry name" value="Ribonuc_L-PSP"/>
    <property type="match status" value="1"/>
</dbReference>
<sequence>MSTHPSLSLISTPNAPAAVGPYTQAVRVGDLIFLSGSLGLDPATGKMVEGGVEAQARQALKNMKAVIEASGSEVGKVIKTTVFLHSMDDFKAVNGVYSEFFGEHKPARSAVQVARLPLDALFEIEAIVRRNALTTMSSEPSFETAVNVIYDLDSQGEEVKSESRQTSVGYNLRPGRTYYGQLERDDSSGDPSNWKSRHSQASARSRSRGSSSSRSSSPPTLVVHRHPAWRPPEFWDDIVYKGDIGRVLRQPVISNSDESSEEEEREDDGVPADQRSPVRVYKVTRPAQDMEIDDKDEDEVLPQVDEASRLPTPDLEKGDADDMADVPMEETEEPALNDASTSMPSGNAQVSASYEKRRGTSVLLQRQPRKDHRPQPPPALRVSSRRLRKEFPDDDFAPGYTCLPDKMIKWGFRCFRCPGAPLISGFNVGLCSTNFVNHLKSAKHRQACLVSGSGSRICSDVRPPDTAPASYGSSVEGPPTSISSSSTNISSSAASSSHSGANVPTAAARYRDEQPPPKTPREGVQTTLNQPRDDVGEFLRFVGLSPALAGPLREVGISDRTRMRALGSLPDAEFQPVDDCLKAAGLDTVARVLVRSGLRRCAQMGTGGGFRCVDWWTSRAYQVLSTWTLYV</sequence>
<dbReference type="Proteomes" id="UP001215151">
    <property type="component" value="Unassembled WGS sequence"/>
</dbReference>
<dbReference type="SUPFAM" id="SSF55298">
    <property type="entry name" value="YjgF-like"/>
    <property type="match status" value="1"/>
</dbReference>
<proteinExistence type="inferred from homology"/>
<dbReference type="GO" id="GO:0005829">
    <property type="term" value="C:cytosol"/>
    <property type="evidence" value="ECO:0007669"/>
    <property type="project" value="TreeGrafter"/>
</dbReference>
<dbReference type="InterPro" id="IPR006056">
    <property type="entry name" value="RidA"/>
</dbReference>
<dbReference type="NCBIfam" id="TIGR00004">
    <property type="entry name" value="Rid family detoxifying hydrolase"/>
    <property type="match status" value="1"/>
</dbReference>
<evidence type="ECO:0000313" key="3">
    <source>
        <dbReference type="EMBL" id="KAJ8455922.1"/>
    </source>
</evidence>
<dbReference type="InterPro" id="IPR006175">
    <property type="entry name" value="YjgF/YER057c/UK114"/>
</dbReference>
<evidence type="ECO:0000256" key="2">
    <source>
        <dbReference type="SAM" id="MobiDB-lite"/>
    </source>
</evidence>
<comment type="caution">
    <text evidence="3">The sequence shown here is derived from an EMBL/GenBank/DDBJ whole genome shotgun (WGS) entry which is preliminary data.</text>
</comment>
<organism evidence="3 4">
    <name type="scientific">Trametes cubensis</name>
    <dbReference type="NCBI Taxonomy" id="1111947"/>
    <lineage>
        <taxon>Eukaryota</taxon>
        <taxon>Fungi</taxon>
        <taxon>Dikarya</taxon>
        <taxon>Basidiomycota</taxon>
        <taxon>Agaricomycotina</taxon>
        <taxon>Agaricomycetes</taxon>
        <taxon>Polyporales</taxon>
        <taxon>Polyporaceae</taxon>
        <taxon>Trametes</taxon>
    </lineage>
</organism>
<accession>A0AAD7TG91</accession>
<feature type="compositionally biased region" description="Basic and acidic residues" evidence="2">
    <location>
        <begin position="509"/>
        <end position="521"/>
    </location>
</feature>
<dbReference type="Gene3D" id="3.30.1330.40">
    <property type="entry name" value="RutC-like"/>
    <property type="match status" value="1"/>
</dbReference>
<evidence type="ECO:0000313" key="4">
    <source>
        <dbReference type="Proteomes" id="UP001215151"/>
    </source>
</evidence>
<feature type="compositionally biased region" description="Low complexity" evidence="2">
    <location>
        <begin position="473"/>
        <end position="503"/>
    </location>
</feature>
<dbReference type="FunFam" id="3.30.1330.40:FF:000001">
    <property type="entry name" value="L-PSP family endoribonuclease"/>
    <property type="match status" value="1"/>
</dbReference>
<reference evidence="3" key="1">
    <citation type="submission" date="2022-11" db="EMBL/GenBank/DDBJ databases">
        <title>Genome Sequence of Cubamyces cubensis.</title>
        <authorList>
            <person name="Buettner E."/>
        </authorList>
    </citation>
    <scope>NUCLEOTIDE SEQUENCE</scope>
    <source>
        <strain evidence="3">MPL-01</strain>
    </source>
</reference>
<dbReference type="PANTHER" id="PTHR11803">
    <property type="entry name" value="2-IMINOBUTANOATE/2-IMINOPROPANOATE DEAMINASE RIDA"/>
    <property type="match status" value="1"/>
</dbReference>
<feature type="compositionally biased region" description="Polar residues" evidence="2">
    <location>
        <begin position="338"/>
        <end position="352"/>
    </location>
</feature>
<feature type="compositionally biased region" description="Low complexity" evidence="2">
    <location>
        <begin position="199"/>
        <end position="217"/>
    </location>
</feature>
<feature type="region of interest" description="Disordered" evidence="2">
    <location>
        <begin position="454"/>
        <end position="530"/>
    </location>
</feature>
<dbReference type="PANTHER" id="PTHR11803:SF39">
    <property type="entry name" value="2-IMINOBUTANOATE_2-IMINOPROPANOATE DEAMINASE"/>
    <property type="match status" value="1"/>
</dbReference>
<dbReference type="AlphaFoldDB" id="A0AAD7TG91"/>
<dbReference type="InterPro" id="IPR035959">
    <property type="entry name" value="RutC-like_sf"/>
</dbReference>
<dbReference type="GO" id="GO:0019239">
    <property type="term" value="F:deaminase activity"/>
    <property type="evidence" value="ECO:0007669"/>
    <property type="project" value="TreeGrafter"/>
</dbReference>
<protein>
    <submittedName>
        <fullName evidence="3">Uncharacterized protein</fullName>
    </submittedName>
</protein>
<evidence type="ECO:0000256" key="1">
    <source>
        <dbReference type="ARBA" id="ARBA00010552"/>
    </source>
</evidence>